<dbReference type="PROSITE" id="PS52039">
    <property type="entry name" value="TOPO_IA_2"/>
    <property type="match status" value="1"/>
</dbReference>
<dbReference type="InterPro" id="IPR013824">
    <property type="entry name" value="Topo_IA_cen_sub1"/>
</dbReference>
<dbReference type="InterPro" id="IPR013497">
    <property type="entry name" value="Topo_IA_cen"/>
</dbReference>
<keyword evidence="19" id="KW-1185">Reference proteome</keyword>
<evidence type="ECO:0000256" key="14">
    <source>
        <dbReference type="ARBA" id="ARBA00032877"/>
    </source>
</evidence>
<keyword evidence="10 18" id="KW-0413">Isomerase</keyword>
<keyword evidence="8" id="KW-0799">Topoisomerase</keyword>
<dbReference type="InterPro" id="IPR000380">
    <property type="entry name" value="Topo_IA"/>
</dbReference>
<evidence type="ECO:0000256" key="11">
    <source>
        <dbReference type="ARBA" id="ARBA00030003"/>
    </source>
</evidence>
<protein>
    <recommendedName>
        <fullName evidence="3">DNA topoisomerase</fullName>
        <ecNumber evidence="3">5.6.2.1</ecNumber>
    </recommendedName>
    <alternativeName>
        <fullName evidence="14">Omega-protein</fullName>
    </alternativeName>
    <alternativeName>
        <fullName evidence="13">Relaxing enzyme</fullName>
    </alternativeName>
    <alternativeName>
        <fullName evidence="11">Swivelase</fullName>
    </alternativeName>
    <alternativeName>
        <fullName evidence="12">Untwisting enzyme</fullName>
    </alternativeName>
</protein>
<evidence type="ECO:0000313" key="19">
    <source>
        <dbReference type="Proteomes" id="UP000516437"/>
    </source>
</evidence>
<dbReference type="Pfam" id="PF01751">
    <property type="entry name" value="Toprim"/>
    <property type="match status" value="1"/>
</dbReference>
<dbReference type="SMART" id="SM00436">
    <property type="entry name" value="TOP1Bc"/>
    <property type="match status" value="1"/>
</dbReference>
<dbReference type="InterPro" id="IPR028612">
    <property type="entry name" value="Topoisom_1_IA"/>
</dbReference>
<dbReference type="HAMAP" id="MF_00952">
    <property type="entry name" value="Topoisom_1_prok"/>
    <property type="match status" value="1"/>
</dbReference>
<organism evidence="18 19">
    <name type="scientific">Morella rubra</name>
    <name type="common">Chinese bayberry</name>
    <dbReference type="NCBI Taxonomy" id="262757"/>
    <lineage>
        <taxon>Eukaryota</taxon>
        <taxon>Viridiplantae</taxon>
        <taxon>Streptophyta</taxon>
        <taxon>Embryophyta</taxon>
        <taxon>Tracheophyta</taxon>
        <taxon>Spermatophyta</taxon>
        <taxon>Magnoliopsida</taxon>
        <taxon>eudicotyledons</taxon>
        <taxon>Gunneridae</taxon>
        <taxon>Pentapetalae</taxon>
        <taxon>rosids</taxon>
        <taxon>fabids</taxon>
        <taxon>Fagales</taxon>
        <taxon>Myricaceae</taxon>
        <taxon>Morella</taxon>
    </lineage>
</organism>
<evidence type="ECO:0000256" key="10">
    <source>
        <dbReference type="ARBA" id="ARBA00023235"/>
    </source>
</evidence>
<dbReference type="InterPro" id="IPR023405">
    <property type="entry name" value="Topo_IA_core_domain"/>
</dbReference>
<dbReference type="GO" id="GO:0003677">
    <property type="term" value="F:DNA binding"/>
    <property type="evidence" value="ECO:0007669"/>
    <property type="project" value="UniProtKB-KW"/>
</dbReference>
<dbReference type="CDD" id="cd00186">
    <property type="entry name" value="TOP1Ac"/>
    <property type="match status" value="1"/>
</dbReference>
<dbReference type="PRINTS" id="PR00417">
    <property type="entry name" value="PRTPISMRASEI"/>
</dbReference>
<dbReference type="EMBL" id="RXIC02000026">
    <property type="protein sequence ID" value="KAB1204451.1"/>
    <property type="molecule type" value="Genomic_DNA"/>
</dbReference>
<dbReference type="InterPro" id="IPR034149">
    <property type="entry name" value="TOPRIM_TopoI"/>
</dbReference>
<comment type="similarity">
    <text evidence="2">Belongs to the type IA topoisomerase family.</text>
</comment>
<dbReference type="InterPro" id="IPR006171">
    <property type="entry name" value="TOPRIM_dom"/>
</dbReference>
<dbReference type="SMART" id="SM00493">
    <property type="entry name" value="TOPRIM"/>
    <property type="match status" value="1"/>
</dbReference>
<dbReference type="SMART" id="SM00437">
    <property type="entry name" value="TOP1Ac"/>
    <property type="match status" value="1"/>
</dbReference>
<dbReference type="PANTHER" id="PTHR42785:SF1">
    <property type="entry name" value="DNA TOPOISOMERASE"/>
    <property type="match status" value="1"/>
</dbReference>
<dbReference type="AlphaFoldDB" id="A0A6A1UVY4"/>
<feature type="compositionally biased region" description="Basic and acidic residues" evidence="15">
    <location>
        <begin position="282"/>
        <end position="303"/>
    </location>
</feature>
<dbReference type="PROSITE" id="PS50880">
    <property type="entry name" value="TOPRIM"/>
    <property type="match status" value="1"/>
</dbReference>
<feature type="compositionally biased region" description="Basic residues" evidence="15">
    <location>
        <begin position="146"/>
        <end position="157"/>
    </location>
</feature>
<dbReference type="Pfam" id="PF01131">
    <property type="entry name" value="Topoisom_bac"/>
    <property type="match status" value="1"/>
</dbReference>
<dbReference type="NCBIfam" id="TIGR01051">
    <property type="entry name" value="topA_bact"/>
    <property type="match status" value="1"/>
</dbReference>
<dbReference type="InterPro" id="IPR013498">
    <property type="entry name" value="Topo_IA_Znf"/>
</dbReference>
<dbReference type="CDD" id="cd03363">
    <property type="entry name" value="TOPRIM_TopoIA_TopoI"/>
    <property type="match status" value="1"/>
</dbReference>
<dbReference type="GO" id="GO:0003917">
    <property type="term" value="F:DNA topoisomerase type I (single strand cut, ATP-independent) activity"/>
    <property type="evidence" value="ECO:0007669"/>
    <property type="project" value="UniProtKB-EC"/>
</dbReference>
<keyword evidence="5" id="KW-0863">Zinc-finger</keyword>
<evidence type="ECO:0000259" key="16">
    <source>
        <dbReference type="PROSITE" id="PS50880"/>
    </source>
</evidence>
<dbReference type="InterPro" id="IPR003602">
    <property type="entry name" value="Topo_IA_DNA-bd_dom"/>
</dbReference>
<dbReference type="InterPro" id="IPR023406">
    <property type="entry name" value="Topo_IA_AS"/>
</dbReference>
<evidence type="ECO:0000256" key="9">
    <source>
        <dbReference type="ARBA" id="ARBA00023125"/>
    </source>
</evidence>
<name>A0A6A1UVY4_9ROSI</name>
<evidence type="ECO:0000256" key="15">
    <source>
        <dbReference type="SAM" id="MobiDB-lite"/>
    </source>
</evidence>
<dbReference type="PANTHER" id="PTHR42785">
    <property type="entry name" value="DNA TOPOISOMERASE, TYPE IA, CORE"/>
    <property type="match status" value="1"/>
</dbReference>
<proteinExistence type="inferred from homology"/>
<evidence type="ECO:0000256" key="13">
    <source>
        <dbReference type="ARBA" id="ARBA00032235"/>
    </source>
</evidence>
<evidence type="ECO:0000256" key="7">
    <source>
        <dbReference type="ARBA" id="ARBA00022842"/>
    </source>
</evidence>
<evidence type="ECO:0000256" key="6">
    <source>
        <dbReference type="ARBA" id="ARBA00022833"/>
    </source>
</evidence>
<evidence type="ECO:0000256" key="5">
    <source>
        <dbReference type="ARBA" id="ARBA00022771"/>
    </source>
</evidence>
<feature type="domain" description="Topo IA-type catalytic" evidence="17">
    <location>
        <begin position="463"/>
        <end position="922"/>
    </location>
</feature>
<dbReference type="InterPro" id="IPR005733">
    <property type="entry name" value="TopoI_bac-type"/>
</dbReference>
<dbReference type="Gene3D" id="3.30.65.10">
    <property type="entry name" value="Bacterial Topoisomerase I, domain 1"/>
    <property type="match status" value="1"/>
</dbReference>
<comment type="caution">
    <text evidence="18">The sequence shown here is derived from an EMBL/GenBank/DDBJ whole genome shotgun (WGS) entry which is preliminary data.</text>
</comment>
<keyword evidence="4" id="KW-0479">Metal-binding</keyword>
<dbReference type="InterPro" id="IPR003601">
    <property type="entry name" value="Topo_IA_2"/>
</dbReference>
<keyword evidence="9" id="KW-0238">DNA-binding</keyword>
<gene>
    <name evidence="18" type="ORF">CJ030_MR8G028153</name>
</gene>
<evidence type="ECO:0000313" key="18">
    <source>
        <dbReference type="EMBL" id="KAB1204451.1"/>
    </source>
</evidence>
<feature type="compositionally biased region" description="Polar residues" evidence="15">
    <location>
        <begin position="221"/>
        <end position="230"/>
    </location>
</feature>
<feature type="domain" description="Toprim" evidence="16">
    <location>
        <begin position="332"/>
        <end position="447"/>
    </location>
</feature>
<evidence type="ECO:0000256" key="3">
    <source>
        <dbReference type="ARBA" id="ARBA00012891"/>
    </source>
</evidence>
<dbReference type="InterPro" id="IPR013825">
    <property type="entry name" value="Topo_IA_cen_sub2"/>
</dbReference>
<dbReference type="GO" id="GO:0005694">
    <property type="term" value="C:chromosome"/>
    <property type="evidence" value="ECO:0007669"/>
    <property type="project" value="InterPro"/>
</dbReference>
<dbReference type="Gene3D" id="1.10.290.10">
    <property type="entry name" value="Topoisomerase I, domain 4"/>
    <property type="match status" value="1"/>
</dbReference>
<evidence type="ECO:0000256" key="4">
    <source>
        <dbReference type="ARBA" id="ARBA00022723"/>
    </source>
</evidence>
<dbReference type="InterPro" id="IPR013826">
    <property type="entry name" value="Topo_IA_cen_sub3"/>
</dbReference>
<reference evidence="18 19" key="1">
    <citation type="journal article" date="2019" name="Plant Biotechnol. J.">
        <title>The red bayberry genome and genetic basis of sex determination.</title>
        <authorList>
            <person name="Jia H.M."/>
            <person name="Jia H.J."/>
            <person name="Cai Q.L."/>
            <person name="Wang Y."/>
            <person name="Zhao H.B."/>
            <person name="Yang W.F."/>
            <person name="Wang G.Y."/>
            <person name="Li Y.H."/>
            <person name="Zhan D.L."/>
            <person name="Shen Y.T."/>
            <person name="Niu Q.F."/>
            <person name="Chang L."/>
            <person name="Qiu J."/>
            <person name="Zhao L."/>
            <person name="Xie H.B."/>
            <person name="Fu W.Y."/>
            <person name="Jin J."/>
            <person name="Li X.W."/>
            <person name="Jiao Y."/>
            <person name="Zhou C.C."/>
            <person name="Tu T."/>
            <person name="Chai C.Y."/>
            <person name="Gao J.L."/>
            <person name="Fan L.J."/>
            <person name="van de Weg E."/>
            <person name="Wang J.Y."/>
            <person name="Gao Z.S."/>
        </authorList>
    </citation>
    <scope>NUCLEOTIDE SEQUENCE [LARGE SCALE GENOMIC DNA]</scope>
    <source>
        <tissue evidence="18">Leaves</tissue>
    </source>
</reference>
<evidence type="ECO:0000256" key="12">
    <source>
        <dbReference type="ARBA" id="ARBA00031985"/>
    </source>
</evidence>
<dbReference type="Proteomes" id="UP000516437">
    <property type="component" value="Chromosome 8"/>
</dbReference>
<evidence type="ECO:0000256" key="1">
    <source>
        <dbReference type="ARBA" id="ARBA00000213"/>
    </source>
</evidence>
<keyword evidence="7" id="KW-0460">Magnesium</keyword>
<dbReference type="EC" id="5.6.2.1" evidence="3"/>
<dbReference type="PROSITE" id="PS00396">
    <property type="entry name" value="TOPO_IA_1"/>
    <property type="match status" value="1"/>
</dbReference>
<dbReference type="Gene3D" id="2.70.20.10">
    <property type="entry name" value="Topoisomerase I, domain 3"/>
    <property type="match status" value="1"/>
</dbReference>
<evidence type="ECO:0000256" key="8">
    <source>
        <dbReference type="ARBA" id="ARBA00023029"/>
    </source>
</evidence>
<dbReference type="Pfam" id="PF01396">
    <property type="entry name" value="Zn_ribbon_Top1"/>
    <property type="match status" value="1"/>
</dbReference>
<evidence type="ECO:0000256" key="2">
    <source>
        <dbReference type="ARBA" id="ARBA00009446"/>
    </source>
</evidence>
<dbReference type="Gene3D" id="1.10.460.10">
    <property type="entry name" value="Topoisomerase I, domain 2"/>
    <property type="match status" value="1"/>
</dbReference>
<feature type="region of interest" description="Disordered" evidence="15">
    <location>
        <begin position="146"/>
        <end position="313"/>
    </location>
</feature>
<dbReference type="SUPFAM" id="SSF56712">
    <property type="entry name" value="Prokaryotic type I DNA topoisomerase"/>
    <property type="match status" value="1"/>
</dbReference>
<dbReference type="OrthoDB" id="430051at2759"/>
<accession>A0A6A1UVY4</accession>
<comment type="catalytic activity">
    <reaction evidence="1">
        <text>ATP-independent breakage of single-stranded DNA, followed by passage and rejoining.</text>
        <dbReference type="EC" id="5.6.2.1"/>
    </reaction>
</comment>
<keyword evidence="6" id="KW-0862">Zinc</keyword>
<evidence type="ECO:0000259" key="17">
    <source>
        <dbReference type="PROSITE" id="PS52039"/>
    </source>
</evidence>
<dbReference type="InterPro" id="IPR025589">
    <property type="entry name" value="Toprim_C_rpt"/>
</dbReference>
<dbReference type="GO" id="GO:0006265">
    <property type="term" value="P:DNA topological change"/>
    <property type="evidence" value="ECO:0007669"/>
    <property type="project" value="InterPro"/>
</dbReference>
<dbReference type="GO" id="GO:0008270">
    <property type="term" value="F:zinc ion binding"/>
    <property type="evidence" value="ECO:0007669"/>
    <property type="project" value="UniProtKB-KW"/>
</dbReference>
<dbReference type="Gene3D" id="3.40.50.140">
    <property type="match status" value="1"/>
</dbReference>
<sequence length="1177" mass="131223">MLQYRGLREKPSTPLLCPPCGIGNGNRYRKYSQVKFNRLKASCKVSTNHANSGKDFRISHSALGGSRCAFHLTPGFLGCVAPINAVIYGSVKCGFRRALANCGSFAWRSFSQDASLTNRYENIGVCGTEGGGNTLGFQAFNEHRKQPKSLAAHKKKKAESSNISASKDADTMDSSEQVVGDGKDDVKLGSSISTTTVINDDENTVIDGQQKQRSGSKKNKVQQFAPNASGESIVAKGPKSSFQAKRSSASKKGKKSTLALEKSSAVDTPVEVLDSSASRRPQLNERSWKSGGKEKSSKADNKSASKQNTQEMDKMKYQRPMTLRQLYPPTAKSVVVVESVTKAKVIQGYLGDMYEVLPSYGHVRDLAARSGSVRPDDDFSMVWEVPSAAWTHLKSIKVALSGAENLILASDPDREGEAIAWHIIEMLQQQDALRKDISIARVVFHEITEASIKSALQAPREIDANLVDAYLARRALDYLIGFNISPLLWRKLPGCQSAGRVQSAALSLICDRELEIDQFKPQEYWTIEVKMSKNGLGPLVNDLSFPAHLTHYDSKKLSQYSISSVTEAKDIEQKINSAQFQVVNSKRNKIRKNPPTPYITSTLQQDAANKLHFTATYTMKLAQKLYEGVQLSDGKAAGLITYIRTDGLHMSDEAVKDIRFMIIKRYGQEFASDTARKYFKKVKNAQEAHEAIRPTDIRRLPSKLIGVLDEDSLKLYALIWSRTVACQMEPATIEQILLDVGNADESIVLRSACSRIVFLGYQAVFEDVEVEATQSKEKDENDRDKAFGILSFFKRGDPLYLGEVEPKQHHTQPPPHYSEGSLVKKLEELGIGRPSTYASTLKVLQDRKYLTVKNRVLQPEFRGRMVGSAPAAVSAFLCHHFSEVTDYSFTADMETELDNVSAGLTEWKGLLRDYWTRFSSYCDRANGVHIHQVEKMLEKKFGDFLFESLPDKSRTCPSCMEGTLIFKVSRFGAGYFIGCDQHPTCKYIAKTLYGDEEEQVTPRSNSSVEEPKVLGINPGSNEKVLLKSGPYGFYVQLGEDRKGYLPKRASVSHCCFCKYTSCYLFNEILWTSKLEKTDIRPFQIKNVDSITHEDALELLRYPVTLGNHPKDGQPVLLRLAKLGFSVRHRRTNAPIPKNMKPDDVTLEQAVELLSSKFATRCGRPKNKPKIEEAIEAM</sequence>
<dbReference type="Pfam" id="PF13368">
    <property type="entry name" value="Toprim_C_rpt"/>
    <property type="match status" value="1"/>
</dbReference>